<dbReference type="InterPro" id="IPR001810">
    <property type="entry name" value="F-box_dom"/>
</dbReference>
<dbReference type="OrthoDB" id="1845276at2759"/>
<dbReference type="Gene3D" id="1.20.1280.50">
    <property type="match status" value="1"/>
</dbReference>
<comment type="caution">
    <text evidence="2">The sequence shown here is derived from an EMBL/GenBank/DDBJ whole genome shotgun (WGS) entry which is preliminary data.</text>
</comment>
<dbReference type="InterPro" id="IPR050796">
    <property type="entry name" value="SCF_F-box_component"/>
</dbReference>
<dbReference type="SMART" id="SM00256">
    <property type="entry name" value="FBOX"/>
    <property type="match status" value="1"/>
</dbReference>
<dbReference type="NCBIfam" id="TIGR01640">
    <property type="entry name" value="F_box_assoc_1"/>
    <property type="match status" value="1"/>
</dbReference>
<dbReference type="EMBL" id="JAKUCV010007186">
    <property type="protein sequence ID" value="KAJ4824447.1"/>
    <property type="molecule type" value="Genomic_DNA"/>
</dbReference>
<dbReference type="InterPro" id="IPR006527">
    <property type="entry name" value="F-box-assoc_dom_typ1"/>
</dbReference>
<name>A0A9Q0J1E4_9ROSI</name>
<proteinExistence type="predicted"/>
<dbReference type="PANTHER" id="PTHR31672">
    <property type="entry name" value="BNACNNG10540D PROTEIN"/>
    <property type="match status" value="1"/>
</dbReference>
<dbReference type="InterPro" id="IPR036047">
    <property type="entry name" value="F-box-like_dom_sf"/>
</dbReference>
<dbReference type="Pfam" id="PF00646">
    <property type="entry name" value="F-box"/>
    <property type="match status" value="1"/>
</dbReference>
<reference evidence="2" key="2">
    <citation type="journal article" date="2023" name="Plants (Basel)">
        <title>Annotation of the Turnera subulata (Passifloraceae) Draft Genome Reveals the S-Locus Evolved after the Divergence of Turneroideae from Passifloroideae in a Stepwise Manner.</title>
        <authorList>
            <person name="Henning P.M."/>
            <person name="Roalson E.H."/>
            <person name="Mir W."/>
            <person name="McCubbin A.G."/>
            <person name="Shore J.S."/>
        </authorList>
    </citation>
    <scope>NUCLEOTIDE SEQUENCE</scope>
    <source>
        <strain evidence="2">F60SS</strain>
    </source>
</reference>
<evidence type="ECO:0000313" key="3">
    <source>
        <dbReference type="Proteomes" id="UP001141552"/>
    </source>
</evidence>
<sequence>MSDSEIIMSLSGTSNKRKRDERLLVDQANNCLPLEIVEEILAMLPTKSINRFMSVSKSWFSMLVSADFQKFRCKSTPPPPETIPGFIPKLLLTYYDSSSSSDVFKLSSYCNTETPTRESYPIQNFWVRNSRHGPFLGSCNGLVCLEHSYEANYRRKWEIVVWNPFTGIFRKLPEHDHMSSSSSALISYAYGFGYDSGSDDYKVFLARRTRVHIFSLKAGSWKEVEVKNPDRNKYLKLLRGRSMGLFLNGALHWESKNCKEDCSARIVAFDLAKEKFYDVFLPQSSHHQLSPLLYGYKYYSMGVVGEYLCVIFSATDQYQPPANIVWVMKEYCNKASWAHFVSYSWNRIHEGTYVSDSIPISAKDGGYIGLQYSVGYIDVLHLINNNPDEESDEAVEHSKKKVIKFFFKLSCGAAIPYTEALTSPYASTGIDQRIFEHPLQKKKKGLFM</sequence>
<protein>
    <recommendedName>
        <fullName evidence="1">F-box domain-containing protein</fullName>
    </recommendedName>
</protein>
<feature type="domain" description="F-box" evidence="1">
    <location>
        <begin position="32"/>
        <end position="72"/>
    </location>
</feature>
<dbReference type="Pfam" id="PF07734">
    <property type="entry name" value="FBA_1"/>
    <property type="match status" value="1"/>
</dbReference>
<evidence type="ECO:0000259" key="1">
    <source>
        <dbReference type="SMART" id="SM00256"/>
    </source>
</evidence>
<dbReference type="Proteomes" id="UP001141552">
    <property type="component" value="Unassembled WGS sequence"/>
</dbReference>
<organism evidence="2 3">
    <name type="scientific">Turnera subulata</name>
    <dbReference type="NCBI Taxonomy" id="218843"/>
    <lineage>
        <taxon>Eukaryota</taxon>
        <taxon>Viridiplantae</taxon>
        <taxon>Streptophyta</taxon>
        <taxon>Embryophyta</taxon>
        <taxon>Tracheophyta</taxon>
        <taxon>Spermatophyta</taxon>
        <taxon>Magnoliopsida</taxon>
        <taxon>eudicotyledons</taxon>
        <taxon>Gunneridae</taxon>
        <taxon>Pentapetalae</taxon>
        <taxon>rosids</taxon>
        <taxon>fabids</taxon>
        <taxon>Malpighiales</taxon>
        <taxon>Passifloraceae</taxon>
        <taxon>Turnera</taxon>
    </lineage>
</organism>
<dbReference type="SUPFAM" id="SSF81383">
    <property type="entry name" value="F-box domain"/>
    <property type="match status" value="1"/>
</dbReference>
<gene>
    <name evidence="2" type="ORF">Tsubulata_039814</name>
</gene>
<accession>A0A9Q0J1E4</accession>
<evidence type="ECO:0000313" key="2">
    <source>
        <dbReference type="EMBL" id="KAJ4824447.1"/>
    </source>
</evidence>
<dbReference type="AlphaFoldDB" id="A0A9Q0J1E4"/>
<dbReference type="PANTHER" id="PTHR31672:SF13">
    <property type="entry name" value="F-BOX PROTEIN CPR30-LIKE"/>
    <property type="match status" value="1"/>
</dbReference>
<reference evidence="2" key="1">
    <citation type="submission" date="2022-02" db="EMBL/GenBank/DDBJ databases">
        <authorList>
            <person name="Henning P.M."/>
            <person name="McCubbin A.G."/>
            <person name="Shore J.S."/>
        </authorList>
    </citation>
    <scope>NUCLEOTIDE SEQUENCE</scope>
    <source>
        <strain evidence="2">F60SS</strain>
        <tissue evidence="2">Leaves</tissue>
    </source>
</reference>
<dbReference type="InterPro" id="IPR017451">
    <property type="entry name" value="F-box-assoc_interact_dom"/>
</dbReference>
<keyword evidence="3" id="KW-1185">Reference proteome</keyword>